<feature type="non-terminal residue" evidence="1">
    <location>
        <position position="66"/>
    </location>
</feature>
<dbReference type="Proteomes" id="UP001162972">
    <property type="component" value="Chromosome 12"/>
</dbReference>
<proteinExistence type="predicted"/>
<keyword evidence="2" id="KW-1185">Reference proteome</keyword>
<reference evidence="1 2" key="1">
    <citation type="journal article" date="2023" name="Int. J. Mol. Sci.">
        <title>De Novo Assembly and Annotation of 11 Diverse Shrub Willow (Salix) Genomes Reveals Novel Gene Organization in Sex-Linked Regions.</title>
        <authorList>
            <person name="Hyden B."/>
            <person name="Feng K."/>
            <person name="Yates T.B."/>
            <person name="Jawdy S."/>
            <person name="Cereghino C."/>
            <person name="Smart L.B."/>
            <person name="Muchero W."/>
        </authorList>
    </citation>
    <scope>NUCLEOTIDE SEQUENCE [LARGE SCALE GENOMIC DNA]</scope>
    <source>
        <tissue evidence="1">Shoot tip</tissue>
    </source>
</reference>
<organism evidence="1 2">
    <name type="scientific">Salix udensis</name>
    <dbReference type="NCBI Taxonomy" id="889485"/>
    <lineage>
        <taxon>Eukaryota</taxon>
        <taxon>Viridiplantae</taxon>
        <taxon>Streptophyta</taxon>
        <taxon>Embryophyta</taxon>
        <taxon>Tracheophyta</taxon>
        <taxon>Spermatophyta</taxon>
        <taxon>Magnoliopsida</taxon>
        <taxon>eudicotyledons</taxon>
        <taxon>Gunneridae</taxon>
        <taxon>Pentapetalae</taxon>
        <taxon>rosids</taxon>
        <taxon>fabids</taxon>
        <taxon>Malpighiales</taxon>
        <taxon>Salicaceae</taxon>
        <taxon>Saliceae</taxon>
        <taxon>Salix</taxon>
    </lineage>
</organism>
<sequence length="66" mass="7191">MLGVATFLTCGNRSCPRKQILVADSSDENSSGKELRISALGFVLDKSPLRNYKAGPKEARWAAYTT</sequence>
<evidence type="ECO:0000313" key="2">
    <source>
        <dbReference type="Proteomes" id="UP001162972"/>
    </source>
</evidence>
<comment type="caution">
    <text evidence="1">The sequence shown here is derived from an EMBL/GenBank/DDBJ whole genome shotgun (WGS) entry which is preliminary data.</text>
</comment>
<evidence type="ECO:0000313" key="1">
    <source>
        <dbReference type="EMBL" id="KAJ6418795.1"/>
    </source>
</evidence>
<gene>
    <name evidence="1" type="ORF">OIU84_002052</name>
</gene>
<dbReference type="AlphaFoldDB" id="A0AAD6P7D3"/>
<name>A0AAD6P7D3_9ROSI</name>
<accession>A0AAD6P7D3</accession>
<dbReference type="EMBL" id="JAPFFJ010000010">
    <property type="protein sequence ID" value="KAJ6418795.1"/>
    <property type="molecule type" value="Genomic_DNA"/>
</dbReference>
<protein>
    <submittedName>
        <fullName evidence="1">Uncharacterized protein</fullName>
    </submittedName>
</protein>